<dbReference type="InterPro" id="IPR008250">
    <property type="entry name" value="ATPase_P-typ_transduc_dom_A_sf"/>
</dbReference>
<dbReference type="Gene3D" id="2.70.150.10">
    <property type="entry name" value="Calcium-transporting ATPase, cytoplasmic transduction domain A"/>
    <property type="match status" value="1"/>
</dbReference>
<dbReference type="GO" id="GO:0005886">
    <property type="term" value="C:plasma membrane"/>
    <property type="evidence" value="ECO:0007669"/>
    <property type="project" value="TreeGrafter"/>
</dbReference>
<dbReference type="Gene3D" id="1.20.1110.10">
    <property type="entry name" value="Calcium-transporting ATPase, transmembrane domain"/>
    <property type="match status" value="1"/>
</dbReference>
<dbReference type="SFLD" id="SFLDG00002">
    <property type="entry name" value="C1.7:_P-type_atpase_like"/>
    <property type="match status" value="1"/>
</dbReference>
<dbReference type="SUPFAM" id="SSF81660">
    <property type="entry name" value="Metal cation-transporting ATPase, ATP-binding domain N"/>
    <property type="match status" value="1"/>
</dbReference>
<dbReference type="InterPro" id="IPR059000">
    <property type="entry name" value="ATPase_P-type_domA"/>
</dbReference>
<keyword evidence="4 17" id="KW-0109">Calcium transport</keyword>
<dbReference type="GO" id="GO:0005388">
    <property type="term" value="F:P-type calcium transporter activity"/>
    <property type="evidence" value="ECO:0007669"/>
    <property type="project" value="UniProtKB-EC"/>
</dbReference>
<comment type="caution">
    <text evidence="19">The sequence shown here is derived from an EMBL/GenBank/DDBJ whole genome shotgun (WGS) entry which is preliminary data.</text>
</comment>
<dbReference type="OMA" id="QICADEM"/>
<dbReference type="SFLD" id="SFLDF00027">
    <property type="entry name" value="p-type_atpase"/>
    <property type="match status" value="1"/>
</dbReference>
<keyword evidence="3 17" id="KW-0813">Transport</keyword>
<dbReference type="InterPro" id="IPR006408">
    <property type="entry name" value="P-type_ATPase_IIB"/>
</dbReference>
<dbReference type="Pfam" id="PF13246">
    <property type="entry name" value="Cation_ATPase"/>
    <property type="match status" value="1"/>
</dbReference>
<keyword evidence="7 17" id="KW-0547">Nucleotide-binding</keyword>
<dbReference type="FunFam" id="1.20.5.170:FF:000026">
    <property type="entry name" value="Calcium-transporting ATPase"/>
    <property type="match status" value="1"/>
</dbReference>
<dbReference type="GO" id="GO:0016887">
    <property type="term" value="F:ATP hydrolysis activity"/>
    <property type="evidence" value="ECO:0007669"/>
    <property type="project" value="InterPro"/>
</dbReference>
<evidence type="ECO:0000313" key="19">
    <source>
        <dbReference type="EMBL" id="KVI08918.1"/>
    </source>
</evidence>
<dbReference type="InterPro" id="IPR024750">
    <property type="entry name" value="Ca_ATPase_N_dom"/>
</dbReference>
<dbReference type="GO" id="GO:0005516">
    <property type="term" value="F:calmodulin binding"/>
    <property type="evidence" value="ECO:0007669"/>
    <property type="project" value="UniProtKB-KW"/>
</dbReference>
<evidence type="ECO:0000256" key="15">
    <source>
        <dbReference type="ARBA" id="ARBA00023136"/>
    </source>
</evidence>
<evidence type="ECO:0000256" key="14">
    <source>
        <dbReference type="ARBA" id="ARBA00023065"/>
    </source>
</evidence>
<dbReference type="Gene3D" id="3.40.50.1000">
    <property type="entry name" value="HAD superfamily/HAD-like"/>
    <property type="match status" value="1"/>
</dbReference>
<keyword evidence="5 17" id="KW-0812">Transmembrane</keyword>
<keyword evidence="12" id="KW-1278">Translocase</keyword>
<name>A0A103YH05_CYNCS</name>
<accession>A0A103YH05</accession>
<evidence type="ECO:0000256" key="16">
    <source>
        <dbReference type="ARBA" id="ARBA00048694"/>
    </source>
</evidence>
<dbReference type="PANTHER" id="PTHR24093">
    <property type="entry name" value="CATION TRANSPORTING ATPASE"/>
    <property type="match status" value="1"/>
</dbReference>
<evidence type="ECO:0000256" key="17">
    <source>
        <dbReference type="RuleBase" id="RU361146"/>
    </source>
</evidence>
<keyword evidence="10" id="KW-0460">Magnesium</keyword>
<feature type="domain" description="Cation-transporting P-type ATPase N-terminal" evidence="18">
    <location>
        <begin position="165"/>
        <end position="239"/>
    </location>
</feature>
<dbReference type="InterPro" id="IPR023298">
    <property type="entry name" value="ATPase_P-typ_TM_dom_sf"/>
</dbReference>
<dbReference type="FunFam" id="1.20.1110.10:FF:000039">
    <property type="entry name" value="Calcium-transporting ATPase"/>
    <property type="match status" value="1"/>
</dbReference>
<dbReference type="NCBIfam" id="TIGR01517">
    <property type="entry name" value="ATPase-IIB_Ca"/>
    <property type="match status" value="1"/>
</dbReference>
<dbReference type="SUPFAM" id="SSF81665">
    <property type="entry name" value="Calcium ATPase, transmembrane domain M"/>
    <property type="match status" value="1"/>
</dbReference>
<evidence type="ECO:0000256" key="5">
    <source>
        <dbReference type="ARBA" id="ARBA00022692"/>
    </source>
</evidence>
<evidence type="ECO:0000256" key="11">
    <source>
        <dbReference type="ARBA" id="ARBA00022860"/>
    </source>
</evidence>
<dbReference type="EMBL" id="LEKV01001078">
    <property type="protein sequence ID" value="KVI08918.1"/>
    <property type="molecule type" value="Genomic_DNA"/>
</dbReference>
<evidence type="ECO:0000259" key="18">
    <source>
        <dbReference type="SMART" id="SM00831"/>
    </source>
</evidence>
<dbReference type="FunFam" id="3.40.1110.10:FF:000011">
    <property type="entry name" value="Calcium-transporting ATPase"/>
    <property type="match status" value="1"/>
</dbReference>
<proteinExistence type="inferred from homology"/>
<dbReference type="InterPro" id="IPR023299">
    <property type="entry name" value="ATPase_P-typ_cyto_dom_N"/>
</dbReference>
<reference evidence="19 20" key="1">
    <citation type="journal article" date="2016" name="Sci. Rep.">
        <title>The genome sequence of the outbreeding globe artichoke constructed de novo incorporating a phase-aware low-pass sequencing strategy of F1 progeny.</title>
        <authorList>
            <person name="Scaglione D."/>
            <person name="Reyes-Chin-Wo S."/>
            <person name="Acquadro A."/>
            <person name="Froenicke L."/>
            <person name="Portis E."/>
            <person name="Beitel C."/>
            <person name="Tirone M."/>
            <person name="Mauro R."/>
            <person name="Lo Monaco A."/>
            <person name="Mauromicale G."/>
            <person name="Faccioli P."/>
            <person name="Cattivelli L."/>
            <person name="Rieseberg L."/>
            <person name="Michelmore R."/>
            <person name="Lanteri S."/>
        </authorList>
    </citation>
    <scope>NUCLEOTIDE SEQUENCE [LARGE SCALE GENOMIC DNA]</scope>
    <source>
        <strain evidence="19">2C</strain>
    </source>
</reference>
<evidence type="ECO:0000256" key="8">
    <source>
        <dbReference type="ARBA" id="ARBA00022837"/>
    </source>
</evidence>
<organism evidence="19 20">
    <name type="scientific">Cynara cardunculus var. scolymus</name>
    <name type="common">Globe artichoke</name>
    <name type="synonym">Cynara scolymus</name>
    <dbReference type="NCBI Taxonomy" id="59895"/>
    <lineage>
        <taxon>Eukaryota</taxon>
        <taxon>Viridiplantae</taxon>
        <taxon>Streptophyta</taxon>
        <taxon>Embryophyta</taxon>
        <taxon>Tracheophyta</taxon>
        <taxon>Spermatophyta</taxon>
        <taxon>Magnoliopsida</taxon>
        <taxon>eudicotyledons</taxon>
        <taxon>Gunneridae</taxon>
        <taxon>Pentapetalae</taxon>
        <taxon>asterids</taxon>
        <taxon>campanulids</taxon>
        <taxon>Asterales</taxon>
        <taxon>Asteraceae</taxon>
        <taxon>Carduoideae</taxon>
        <taxon>Cardueae</taxon>
        <taxon>Carduinae</taxon>
        <taxon>Cynara</taxon>
    </lineage>
</organism>
<feature type="transmembrane region" description="Helical" evidence="17">
    <location>
        <begin position="1024"/>
        <end position="1044"/>
    </location>
</feature>
<evidence type="ECO:0000256" key="9">
    <source>
        <dbReference type="ARBA" id="ARBA00022840"/>
    </source>
</evidence>
<dbReference type="Gene3D" id="3.40.1110.10">
    <property type="entry name" value="Calcium-transporting ATPase, cytoplasmic domain N"/>
    <property type="match status" value="1"/>
</dbReference>
<dbReference type="PROSITE" id="PS00154">
    <property type="entry name" value="ATPASE_E1_E2"/>
    <property type="match status" value="1"/>
</dbReference>
<dbReference type="InterPro" id="IPR023214">
    <property type="entry name" value="HAD_sf"/>
</dbReference>
<evidence type="ECO:0000256" key="2">
    <source>
        <dbReference type="ARBA" id="ARBA00006124"/>
    </source>
</evidence>
<dbReference type="InterPro" id="IPR004014">
    <property type="entry name" value="ATPase_P-typ_cation-transptr_N"/>
</dbReference>
<dbReference type="InterPro" id="IPR036412">
    <property type="entry name" value="HAD-like_sf"/>
</dbReference>
<dbReference type="SMART" id="SM00831">
    <property type="entry name" value="Cation_ATPase_N"/>
    <property type="match status" value="1"/>
</dbReference>
<dbReference type="PRINTS" id="PR00119">
    <property type="entry name" value="CATATPASE"/>
</dbReference>
<feature type="transmembrane region" description="Helical" evidence="17">
    <location>
        <begin position="404"/>
        <end position="425"/>
    </location>
</feature>
<dbReference type="GO" id="GO:0005524">
    <property type="term" value="F:ATP binding"/>
    <property type="evidence" value="ECO:0007669"/>
    <property type="project" value="UniProtKB-KW"/>
</dbReference>
<dbReference type="NCBIfam" id="TIGR01494">
    <property type="entry name" value="ATPase_P-type"/>
    <property type="match status" value="2"/>
</dbReference>
<feature type="transmembrane region" description="Helical" evidence="17">
    <location>
        <begin position="222"/>
        <end position="240"/>
    </location>
</feature>
<evidence type="ECO:0000256" key="1">
    <source>
        <dbReference type="ARBA" id="ARBA00004141"/>
    </source>
</evidence>
<evidence type="ECO:0000313" key="20">
    <source>
        <dbReference type="Proteomes" id="UP000243975"/>
    </source>
</evidence>
<dbReference type="InterPro" id="IPR001757">
    <property type="entry name" value="P_typ_ATPase"/>
</dbReference>
<dbReference type="FunFam" id="3.40.50.1000:FF:000011">
    <property type="entry name" value="Calcium-transporting ATPase"/>
    <property type="match status" value="1"/>
</dbReference>
<keyword evidence="15 17" id="KW-0472">Membrane</keyword>
<keyword evidence="13 17" id="KW-1133">Transmembrane helix</keyword>
<dbReference type="SUPFAM" id="SSF56784">
    <property type="entry name" value="HAD-like"/>
    <property type="match status" value="1"/>
</dbReference>
<dbReference type="SFLD" id="SFLDS00003">
    <property type="entry name" value="Haloacid_Dehalogenase"/>
    <property type="match status" value="1"/>
</dbReference>
<gene>
    <name evidence="19" type="ORF">Ccrd_012703</name>
</gene>
<protein>
    <recommendedName>
        <fullName evidence="17">Calcium-transporting ATPase</fullName>
        <ecNumber evidence="17">7.2.2.10</ecNumber>
    </recommendedName>
</protein>
<dbReference type="PANTHER" id="PTHR24093:SF489">
    <property type="entry name" value="CALCIUM-TRANSPORTING ATPASE"/>
    <property type="match status" value="1"/>
</dbReference>
<evidence type="ECO:0000256" key="10">
    <source>
        <dbReference type="ARBA" id="ARBA00022842"/>
    </source>
</evidence>
<dbReference type="Pfam" id="PF00690">
    <property type="entry name" value="Cation_ATPase_N"/>
    <property type="match status" value="1"/>
</dbReference>
<dbReference type="Gene3D" id="1.20.5.170">
    <property type="match status" value="1"/>
</dbReference>
<dbReference type="FunFam" id="2.70.150.10:FF:000006">
    <property type="entry name" value="Calcium-transporting ATPase"/>
    <property type="match status" value="1"/>
</dbReference>
<dbReference type="InterPro" id="IPR018303">
    <property type="entry name" value="ATPase_P-typ_P_site"/>
</dbReference>
<keyword evidence="8 17" id="KW-0106">Calcium</keyword>
<comment type="catalytic activity">
    <reaction evidence="16 17">
        <text>Ca(2+)(in) + ATP + H2O = Ca(2+)(out) + ADP + phosphate + H(+)</text>
        <dbReference type="Rhea" id="RHEA:18105"/>
        <dbReference type="ChEBI" id="CHEBI:15377"/>
        <dbReference type="ChEBI" id="CHEBI:15378"/>
        <dbReference type="ChEBI" id="CHEBI:29108"/>
        <dbReference type="ChEBI" id="CHEBI:30616"/>
        <dbReference type="ChEBI" id="CHEBI:43474"/>
        <dbReference type="ChEBI" id="CHEBI:456216"/>
        <dbReference type="EC" id="7.2.2.10"/>
    </reaction>
</comment>
<keyword evidence="11" id="KW-0112">Calmodulin-binding</keyword>
<dbReference type="Proteomes" id="UP000243975">
    <property type="component" value="Unassembled WGS sequence"/>
</dbReference>
<feature type="transmembrane region" description="Helical" evidence="17">
    <location>
        <begin position="252"/>
        <end position="270"/>
    </location>
</feature>
<comment type="function">
    <text evidence="17">Catalyzes the hydrolysis of ATP coupled with the transport of calcium.</text>
</comment>
<evidence type="ECO:0000256" key="13">
    <source>
        <dbReference type="ARBA" id="ARBA00022989"/>
    </source>
</evidence>
<comment type="caution">
    <text evidence="17">Lacks conserved residue(s) required for the propagation of feature annotation.</text>
</comment>
<dbReference type="EC" id="7.2.2.10" evidence="17"/>
<keyword evidence="6" id="KW-0479">Metal-binding</keyword>
<dbReference type="CDD" id="cd02081">
    <property type="entry name" value="P-type_ATPase_Ca_PMCA-like"/>
    <property type="match status" value="1"/>
</dbReference>
<dbReference type="Pfam" id="PF00689">
    <property type="entry name" value="Cation_ATPase_C"/>
    <property type="match status" value="1"/>
</dbReference>
<dbReference type="SUPFAM" id="SSF81653">
    <property type="entry name" value="Calcium ATPase, transduction domain A"/>
    <property type="match status" value="1"/>
</dbReference>
<sequence>METYLKQNFGGVKPKHSSDETLKNWRTLCGVVKNPKRRFRFTANLVKRHEAAAMRRGNQEKLRVAVLVSKAALQFLQVAYTSCEWEASSLTNIYVCFKLTVYNSSVPPSQNALSSYWLHFHDVLSTGVEPGDYTVPEEVKAAGYEICADELGSIVEGHDPKKLKLHGGVDGIAAKLKTSTTDGLSTDKEGLSRRQELFGINKFTEAEQKSFWVFLWEALQDMTLMILAVCAFVSLIVGIATEGWPKGAHDGLGIVASILLVVFVTATSDYRQSLQFKDLDKEKKKISIQVTRNGYRQKLSIYELLPGDIVHLAIGDQVPADGLFLSGFSVSIDESSLTGESEPVMVSAEIPYLLSGTKVQDGSCKMLVTTVGMRTQWGKLMATLSEGGDDETPLQVKLNGVATIIGKIGLFFALVTFAVLVQKMLTRKIIEGTHWSWAGDDALELLEYFAIAVTIVVVAVPEGLPLAVTLSLAFAMKKMMKDKALVRHLAACETMGSATSICSDKTGTLTTNHMTVVKACICTEVMDLNKQVTSEIPDKALKLLLQSIFTNTGGEVVINQQGKREILGTPTETAILEFGLSLGGDFQSERQASKVLRVEPFNSTKKRMGVVLELPEGVVRAHCKGASEIILAACDKMINANGEVVPLDQASIKHLKSTIESFADEALRTLCLAYIDIKSDVSAETPIPASGYTCIGIVGIKDPVRPGVKESVAICRAAGITVRMVTGDNINTAKAIARECGILTGDGIAIEGPDFREKSLEELDRLIPKIQVMARSSPLDKHTLVKHLRTTFGEVVAVTGDGTNDAPALHEADIGLAMGIAGTEVAKESADVIILDDNFSTIVTVARWGRSVYINIQKFVQFQLTVNVVALIVNFTSACLTGSAPLTAVQLLWVNMIMDTLGALALATEPPNDELMKRPPVGRTGNFISGVMWRNIMGQSLYQFVVIWLLQSKGKSYFSLHGDDSDLILNTLIFNAFVFCQLFNEINSREMEKEDVSDGIWDNNVFVIIVEYLGAFANTSPLTIMQWFYSIFIGYLSMPIAVYLKRIPI</sequence>
<evidence type="ECO:0000256" key="12">
    <source>
        <dbReference type="ARBA" id="ARBA00022967"/>
    </source>
</evidence>
<dbReference type="Pfam" id="PF00122">
    <property type="entry name" value="E1-E2_ATPase"/>
    <property type="match status" value="1"/>
</dbReference>
<feature type="transmembrane region" description="Helical" evidence="17">
    <location>
        <begin position="445"/>
        <end position="475"/>
    </location>
</feature>
<dbReference type="InterPro" id="IPR006068">
    <property type="entry name" value="ATPase_P-typ_cation-transptr_C"/>
</dbReference>
<dbReference type="AlphaFoldDB" id="A0A103YH05"/>
<dbReference type="InterPro" id="IPR044492">
    <property type="entry name" value="P_typ_ATPase_HD_dom"/>
</dbReference>
<evidence type="ECO:0000256" key="4">
    <source>
        <dbReference type="ARBA" id="ARBA00022568"/>
    </source>
</evidence>
<evidence type="ECO:0000256" key="3">
    <source>
        <dbReference type="ARBA" id="ARBA00022448"/>
    </source>
</evidence>
<dbReference type="GO" id="GO:0046872">
    <property type="term" value="F:metal ion binding"/>
    <property type="evidence" value="ECO:0007669"/>
    <property type="project" value="UniProtKB-KW"/>
</dbReference>
<keyword evidence="9 17" id="KW-0067">ATP-binding</keyword>
<evidence type="ECO:0000256" key="7">
    <source>
        <dbReference type="ARBA" id="ARBA00022741"/>
    </source>
</evidence>
<comment type="subcellular location">
    <subcellularLocation>
        <location evidence="1 17">Membrane</location>
        <topology evidence="1 17">Multi-pass membrane protein</topology>
    </subcellularLocation>
</comment>
<evidence type="ECO:0000256" key="6">
    <source>
        <dbReference type="ARBA" id="ARBA00022723"/>
    </source>
</evidence>
<dbReference type="PRINTS" id="PR00120">
    <property type="entry name" value="HATPASE"/>
</dbReference>
<keyword evidence="14 17" id="KW-0406">Ion transport</keyword>
<dbReference type="Gramene" id="KVI08918">
    <property type="protein sequence ID" value="KVI08918"/>
    <property type="gene ID" value="Ccrd_012703"/>
</dbReference>
<keyword evidence="20" id="KW-1185">Reference proteome</keyword>
<dbReference type="Pfam" id="PF12515">
    <property type="entry name" value="CaATP_NAI"/>
    <property type="match status" value="1"/>
</dbReference>
<dbReference type="STRING" id="59895.A0A103YH05"/>
<comment type="similarity">
    <text evidence="2 17">Belongs to the cation transport ATPase (P-type) (TC 3.A.3) family. Type IIB subfamily.</text>
</comment>